<feature type="compositionally biased region" description="Basic and acidic residues" evidence="1">
    <location>
        <begin position="1271"/>
        <end position="1293"/>
    </location>
</feature>
<proteinExistence type="predicted"/>
<feature type="compositionally biased region" description="Acidic residues" evidence="1">
    <location>
        <begin position="1261"/>
        <end position="1270"/>
    </location>
</feature>
<dbReference type="GO" id="GO:0005655">
    <property type="term" value="C:nucleolar ribonuclease P complex"/>
    <property type="evidence" value="ECO:0007669"/>
    <property type="project" value="InterPro"/>
</dbReference>
<dbReference type="Gramene" id="GBG73711">
    <property type="protein sequence ID" value="GBG73711"/>
    <property type="gene ID" value="CBR_g17052"/>
</dbReference>
<feature type="region of interest" description="Disordered" evidence="1">
    <location>
        <begin position="455"/>
        <end position="478"/>
    </location>
</feature>
<feature type="compositionally biased region" description="Gly residues" evidence="1">
    <location>
        <begin position="253"/>
        <end position="266"/>
    </location>
</feature>
<dbReference type="InterPro" id="IPR039182">
    <property type="entry name" value="Pop1"/>
</dbReference>
<name>A0A388KUH7_CHABU</name>
<feature type="region of interest" description="Disordered" evidence="1">
    <location>
        <begin position="396"/>
        <end position="428"/>
    </location>
</feature>
<feature type="compositionally biased region" description="Low complexity" evidence="1">
    <location>
        <begin position="815"/>
        <end position="827"/>
    </location>
</feature>
<dbReference type="GO" id="GO:0001682">
    <property type="term" value="P:tRNA 5'-leader removal"/>
    <property type="evidence" value="ECO:0007669"/>
    <property type="project" value="InterPro"/>
</dbReference>
<dbReference type="PANTHER" id="PTHR22731">
    <property type="entry name" value="RIBONUCLEASES P/MRP PROTEIN SUBUNIT POP1"/>
    <property type="match status" value="1"/>
</dbReference>
<protein>
    <submittedName>
        <fullName evidence="2">Uncharacterized protein</fullName>
    </submittedName>
</protein>
<organism evidence="2 3">
    <name type="scientific">Chara braunii</name>
    <name type="common">Braun's stonewort</name>
    <dbReference type="NCBI Taxonomy" id="69332"/>
    <lineage>
        <taxon>Eukaryota</taxon>
        <taxon>Viridiplantae</taxon>
        <taxon>Streptophyta</taxon>
        <taxon>Charophyceae</taxon>
        <taxon>Charales</taxon>
        <taxon>Characeae</taxon>
        <taxon>Chara</taxon>
    </lineage>
</organism>
<feature type="compositionally biased region" description="Polar residues" evidence="1">
    <location>
        <begin position="403"/>
        <end position="417"/>
    </location>
</feature>
<feature type="compositionally biased region" description="Gly residues" evidence="1">
    <location>
        <begin position="295"/>
        <end position="325"/>
    </location>
</feature>
<keyword evidence="3" id="KW-1185">Reference proteome</keyword>
<feature type="compositionally biased region" description="Polar residues" evidence="1">
    <location>
        <begin position="1373"/>
        <end position="1383"/>
    </location>
</feature>
<feature type="compositionally biased region" description="Low complexity" evidence="1">
    <location>
        <begin position="363"/>
        <end position="375"/>
    </location>
</feature>
<feature type="compositionally biased region" description="Basic and acidic residues" evidence="1">
    <location>
        <begin position="796"/>
        <end position="814"/>
    </location>
</feature>
<feature type="region of interest" description="Disordered" evidence="1">
    <location>
        <begin position="1373"/>
        <end position="1395"/>
    </location>
</feature>
<accession>A0A388KUH7</accession>
<feature type="region of interest" description="Disordered" evidence="1">
    <location>
        <begin position="757"/>
        <end position="779"/>
    </location>
</feature>
<reference evidence="2 3" key="1">
    <citation type="journal article" date="2018" name="Cell">
        <title>The Chara Genome: Secondary Complexity and Implications for Plant Terrestrialization.</title>
        <authorList>
            <person name="Nishiyama T."/>
            <person name="Sakayama H."/>
            <person name="Vries J.D."/>
            <person name="Buschmann H."/>
            <person name="Saint-Marcoux D."/>
            <person name="Ullrich K.K."/>
            <person name="Haas F.B."/>
            <person name="Vanderstraeten L."/>
            <person name="Becker D."/>
            <person name="Lang D."/>
            <person name="Vosolsobe S."/>
            <person name="Rombauts S."/>
            <person name="Wilhelmsson P.K.I."/>
            <person name="Janitza P."/>
            <person name="Kern R."/>
            <person name="Heyl A."/>
            <person name="Rumpler F."/>
            <person name="Villalobos L.I.A.C."/>
            <person name="Clay J.M."/>
            <person name="Skokan R."/>
            <person name="Toyoda A."/>
            <person name="Suzuki Y."/>
            <person name="Kagoshima H."/>
            <person name="Schijlen E."/>
            <person name="Tajeshwar N."/>
            <person name="Catarino B."/>
            <person name="Hetherington A.J."/>
            <person name="Saltykova A."/>
            <person name="Bonnot C."/>
            <person name="Breuninger H."/>
            <person name="Symeonidi A."/>
            <person name="Radhakrishnan G.V."/>
            <person name="Van Nieuwerburgh F."/>
            <person name="Deforce D."/>
            <person name="Chang C."/>
            <person name="Karol K.G."/>
            <person name="Hedrich R."/>
            <person name="Ulvskov P."/>
            <person name="Glockner G."/>
            <person name="Delwiche C.F."/>
            <person name="Petrasek J."/>
            <person name="Van de Peer Y."/>
            <person name="Friml J."/>
            <person name="Beilby M."/>
            <person name="Dolan L."/>
            <person name="Kohara Y."/>
            <person name="Sugano S."/>
            <person name="Fujiyama A."/>
            <person name="Delaux P.-M."/>
            <person name="Quint M."/>
            <person name="TheiBen G."/>
            <person name="Hagemann M."/>
            <person name="Harholt J."/>
            <person name="Dunand C."/>
            <person name="Zachgo S."/>
            <person name="Langdale J."/>
            <person name="Maumus F."/>
            <person name="Straeten D.V.D."/>
            <person name="Gould S.B."/>
            <person name="Rensing S.A."/>
        </authorList>
    </citation>
    <scope>NUCLEOTIDE SEQUENCE [LARGE SCALE GENOMIC DNA]</scope>
    <source>
        <strain evidence="2 3">S276</strain>
    </source>
</reference>
<comment type="caution">
    <text evidence="2">The sequence shown here is derived from an EMBL/GenBank/DDBJ whole genome shotgun (WGS) entry which is preliminary data.</text>
</comment>
<evidence type="ECO:0000313" key="3">
    <source>
        <dbReference type="Proteomes" id="UP000265515"/>
    </source>
</evidence>
<evidence type="ECO:0000256" key="1">
    <source>
        <dbReference type="SAM" id="MobiDB-lite"/>
    </source>
</evidence>
<gene>
    <name evidence="2" type="ORF">CBR_g17052</name>
</gene>
<feature type="region of interest" description="Disordered" evidence="1">
    <location>
        <begin position="796"/>
        <end position="831"/>
    </location>
</feature>
<dbReference type="STRING" id="69332.A0A388KUH7"/>
<feature type="compositionally biased region" description="Basic and acidic residues" evidence="1">
    <location>
        <begin position="1385"/>
        <end position="1395"/>
    </location>
</feature>
<sequence length="1455" mass="157359">MAASYPKPPSGMYGPMTGGPARHPDDMVLSQGGGGTGRQDPPSMGMGMDYSASSRMQYVPMPPPYDPGTRGGLPDMGRMGPYESSMMAVRSRADQTSSVSAPPGSTSDPKIGLGGRPTRLDPPAAFEKDNGVLGPRPQLDPPAAFDPSAMASQKPPLLGPPPMAVDGFDPLSRRPRLLDPPAFDPTGRPRSDSLPYEMSASGKSSALYGGEETRMGSSSSALRLGMERSGEGLLPPEMKRDGGYGISSSTAELGGGGGGGGGGGWSGMVPPSASLSFSSRLRSGTGPSAHQIDPSGGGLGGGGGGGGAVGAGLGGGGGGGGGGGTSLYSPFEPTSLLSPQFKPSVNSPPSSSLLGAPNQRLPSSSGYGSAGGTYESSLTDGIRGAAWRESMRPDAAGDLLLPNTGSRLRPNLSSDPSQDYHRLREASSIADSQDAHAYLRSGSTASRDLPAADLLKRSNSPSRDPVLKAPPPLGSSSLLERYDSAYGSAGLSKYASDSWQKPLPMSLASTTAADRDRDRDRDRDQDRDRDRDEDRDRDRLARRSSLLESSRLDYRGSSYSAGTGAGMEQSDRSVLSEDRLALRYGSSSEASRESYDKYRLSSGLADGIGSSSFSDRYGLDKERLHRERLSLISLYGGKTGAAGDLDHPGSRYSASSATESQLLRGEREYRYSREGRLSGSAGLGLLTEREAALRPGLGSGSLADLYGPGGSYGLRSGSSLRHDELQDELSGRGRGYYSSSTREYLEARNLAERQLYLSESRRARSPSPPPRGSGRSSYASDYEYTQLLASERARLRAESHMDGGRDPLRSDLLRSGRTSSQSYSSMRDGADRDMIGYSASLRDEVERELAASEHRRKAARLALPEDGRDLREVEDRHRLLHGMTEDSHRLYKRDLYAREERDKVIGDVMNAPYPGYGDSFKRSSLIGGETMEKETCRHLETKPWYEKRFVMAKQWGWWLPEDRLGSHAEWPRNIISPHSNQKDWLKTFSGDKVIHDSSYHSVIELTGLQSSILEVLEQICDPELPPCQPVSRQSSVSSQSAAVDDPARQARIYMMGGLEGDMMIHSRGAYPWRAIAPARFTWRPLKSEDGNNVEQGGRSHSHLPERKFWMWVHAAGFNEAFETVYETCLAQIKSSVRCVARKSELARLEIKGVGAQDVLRRIIRPVEEEGGSKKVEENEGAGTTLALGVQETAAMLKIDKQIKLLPSGGILSVNVYDPREARSKSEFVEKRGLGRELEGPGRELEGAAEPSEKPAKRKFEGDEEGQEDAEDAKSGSDDEEGNKEGDEASRETDSVLNAPEETAMDVIYDVVDAWWLPLGCTGGVAELTDSQDLWDPERDAIGKVVGGTPRPELFPSKKQVMKQRKLAYLESLHNNQGGNSGNRPTRREASDVNDSRDDYEESCHVLLVNCGGRESASRWSIIMPWRWAAPFWAALAVNTASAVGVTDWRRMITEF</sequence>
<dbReference type="Proteomes" id="UP000265515">
    <property type="component" value="Unassembled WGS sequence"/>
</dbReference>
<feature type="compositionally biased region" description="Polar residues" evidence="1">
    <location>
        <begin position="94"/>
        <end position="108"/>
    </location>
</feature>
<feature type="region of interest" description="Disordered" evidence="1">
    <location>
        <begin position="507"/>
        <end position="542"/>
    </location>
</feature>
<feature type="compositionally biased region" description="Low complexity" evidence="1">
    <location>
        <begin position="343"/>
        <end position="352"/>
    </location>
</feature>
<dbReference type="GO" id="GO:0000172">
    <property type="term" value="C:ribonuclease MRP complex"/>
    <property type="evidence" value="ECO:0007669"/>
    <property type="project" value="InterPro"/>
</dbReference>
<feature type="region of interest" description="Disordered" evidence="1">
    <location>
        <begin position="1"/>
        <end position="375"/>
    </location>
</feature>
<evidence type="ECO:0000313" key="2">
    <source>
        <dbReference type="EMBL" id="GBG73711.1"/>
    </source>
</evidence>
<feature type="compositionally biased region" description="Low complexity" evidence="1">
    <location>
        <begin position="272"/>
        <end position="283"/>
    </location>
</feature>
<feature type="compositionally biased region" description="Basic and acidic residues" evidence="1">
    <location>
        <begin position="513"/>
        <end position="541"/>
    </location>
</feature>
<dbReference type="PANTHER" id="PTHR22731:SF3">
    <property type="entry name" value="RIBONUCLEASES P_MRP PROTEIN SUBUNIT POP1"/>
    <property type="match status" value="1"/>
</dbReference>
<feature type="region of interest" description="Disordered" evidence="1">
    <location>
        <begin position="1227"/>
        <end position="1298"/>
    </location>
</feature>
<dbReference type="OrthoDB" id="442863at2759"/>
<feature type="compositionally biased region" description="Basic and acidic residues" evidence="1">
    <location>
        <begin position="1227"/>
        <end position="1260"/>
    </location>
</feature>
<dbReference type="EMBL" id="BFEA01000188">
    <property type="protein sequence ID" value="GBG73711.1"/>
    <property type="molecule type" value="Genomic_DNA"/>
</dbReference>